<sequence length="191" mass="22497">MSVVLHQKLEFLFLLMKTCFNGGRREYARICVRIKLEGKLPLGVWVERELGKFYQKVCYEKLPFICFKYGRIGHLEKVYQVSNEEPVQIFNEDVARSVEGDVAVMRKNSKADSVENDVFKATKDDYGPWLHVNYGKKRGKNFRIQNNWSRQTISVKKDKKVQKKSIQKLIEFRTRARQKSEEDFRGSFTTS</sequence>
<reference evidence="1" key="1">
    <citation type="journal article" date="2022" name="Front. Genet.">
        <title>Chromosome-Scale Assembly of the Dendrobium nobile Genome Provides Insights Into the Molecular Mechanism of the Biosynthesis of the Medicinal Active Ingredient of Dendrobium.</title>
        <authorList>
            <person name="Xu Q."/>
            <person name="Niu S.-C."/>
            <person name="Li K.-L."/>
            <person name="Zheng P.-J."/>
            <person name="Zhang X.-J."/>
            <person name="Jia Y."/>
            <person name="Liu Y."/>
            <person name="Niu Y.-X."/>
            <person name="Yu L.-H."/>
            <person name="Chen D.-F."/>
            <person name="Zhang G.-Q."/>
        </authorList>
    </citation>
    <scope>NUCLEOTIDE SEQUENCE</scope>
    <source>
        <tissue evidence="1">Leaf</tissue>
    </source>
</reference>
<name>A0A8T3BGA8_DENNO</name>
<organism evidence="1 2">
    <name type="scientific">Dendrobium nobile</name>
    <name type="common">Orchid</name>
    <dbReference type="NCBI Taxonomy" id="94219"/>
    <lineage>
        <taxon>Eukaryota</taxon>
        <taxon>Viridiplantae</taxon>
        <taxon>Streptophyta</taxon>
        <taxon>Embryophyta</taxon>
        <taxon>Tracheophyta</taxon>
        <taxon>Spermatophyta</taxon>
        <taxon>Magnoliopsida</taxon>
        <taxon>Liliopsida</taxon>
        <taxon>Asparagales</taxon>
        <taxon>Orchidaceae</taxon>
        <taxon>Epidendroideae</taxon>
        <taxon>Malaxideae</taxon>
        <taxon>Dendrobiinae</taxon>
        <taxon>Dendrobium</taxon>
    </lineage>
</organism>
<gene>
    <name evidence="1" type="ORF">KFK09_011571</name>
</gene>
<dbReference type="PANTHER" id="PTHR31286:SF180">
    <property type="entry name" value="OS10G0362600 PROTEIN"/>
    <property type="match status" value="1"/>
</dbReference>
<keyword evidence="2" id="KW-1185">Reference proteome</keyword>
<accession>A0A8T3BGA8</accession>
<dbReference type="EMBL" id="JAGYWB010000009">
    <property type="protein sequence ID" value="KAI0510955.1"/>
    <property type="molecule type" value="Genomic_DNA"/>
</dbReference>
<proteinExistence type="predicted"/>
<dbReference type="PANTHER" id="PTHR31286">
    <property type="entry name" value="GLYCINE-RICH CELL WALL STRUCTURAL PROTEIN 1.8-LIKE"/>
    <property type="match status" value="1"/>
</dbReference>
<evidence type="ECO:0000313" key="2">
    <source>
        <dbReference type="Proteomes" id="UP000829196"/>
    </source>
</evidence>
<evidence type="ECO:0000313" key="1">
    <source>
        <dbReference type="EMBL" id="KAI0510955.1"/>
    </source>
</evidence>
<dbReference type="AlphaFoldDB" id="A0A8T3BGA8"/>
<comment type="caution">
    <text evidence="1">The sequence shown here is derived from an EMBL/GenBank/DDBJ whole genome shotgun (WGS) entry which is preliminary data.</text>
</comment>
<protein>
    <submittedName>
        <fullName evidence="1">Uncharacterized protein</fullName>
    </submittedName>
</protein>
<dbReference type="InterPro" id="IPR040256">
    <property type="entry name" value="At4g02000-like"/>
</dbReference>
<dbReference type="OrthoDB" id="10362799at2759"/>
<dbReference type="Proteomes" id="UP000829196">
    <property type="component" value="Unassembled WGS sequence"/>
</dbReference>